<sequence>MKDADCATDNLTRLGDLTCIYAAIGCVLAHHLVSRGYRVGLCCRNVERGNNLASLLKLDGESVVFVKYDVSSESQAALFKTVWEIRGRIDVFIANARTVDGFSPYSLLQRTQPLGKLPPVPDLRCTETNYKGPIYGTVLATHFVRHNPTPGGKIIITSSTMAVQPCAAFPEYSATKATQVAWVRATAPVLFEKEHITINVVMPNAYDTGIVPGFADMFLPEHMVTKSCLLAAYDEFLNDEENQRTGRLVETTHDNLIYHERPSVLSEEMGERNCAVFEPLFKAIHGETSGIDGATKGLPNRETTLGVRQ</sequence>
<gene>
    <name evidence="3" type="ORF">P171DRAFT_457847</name>
</gene>
<dbReference type="Gene3D" id="3.40.50.720">
    <property type="entry name" value="NAD(P)-binding Rossmann-like Domain"/>
    <property type="match status" value="1"/>
</dbReference>
<dbReference type="InterPro" id="IPR036291">
    <property type="entry name" value="NAD(P)-bd_dom_sf"/>
</dbReference>
<dbReference type="AlphaFoldDB" id="A0A9P4U8K7"/>
<protein>
    <submittedName>
        <fullName evidence="3">NAD(P)-binding protein</fullName>
    </submittedName>
</protein>
<comment type="similarity">
    <text evidence="1">Belongs to the short-chain dehydrogenases/reductases (SDR) family.</text>
</comment>
<dbReference type="PANTHER" id="PTHR44229">
    <property type="entry name" value="15-HYDROXYPROSTAGLANDIN DEHYDROGENASE [NAD(+)]"/>
    <property type="match status" value="1"/>
</dbReference>
<comment type="caution">
    <text evidence="3">The sequence shown here is derived from an EMBL/GenBank/DDBJ whole genome shotgun (WGS) entry which is preliminary data.</text>
</comment>
<evidence type="ECO:0000256" key="1">
    <source>
        <dbReference type="ARBA" id="ARBA00006484"/>
    </source>
</evidence>
<evidence type="ECO:0000313" key="3">
    <source>
        <dbReference type="EMBL" id="KAF2440152.1"/>
    </source>
</evidence>
<dbReference type="OrthoDB" id="300709at2759"/>
<organism evidence="3 4">
    <name type="scientific">Karstenula rhodostoma CBS 690.94</name>
    <dbReference type="NCBI Taxonomy" id="1392251"/>
    <lineage>
        <taxon>Eukaryota</taxon>
        <taxon>Fungi</taxon>
        <taxon>Dikarya</taxon>
        <taxon>Ascomycota</taxon>
        <taxon>Pezizomycotina</taxon>
        <taxon>Dothideomycetes</taxon>
        <taxon>Pleosporomycetidae</taxon>
        <taxon>Pleosporales</taxon>
        <taxon>Massarineae</taxon>
        <taxon>Didymosphaeriaceae</taxon>
        <taxon>Karstenula</taxon>
    </lineage>
</organism>
<dbReference type="PANTHER" id="PTHR44229:SF4">
    <property type="entry name" value="15-HYDROXYPROSTAGLANDIN DEHYDROGENASE [NAD(+)]"/>
    <property type="match status" value="1"/>
</dbReference>
<evidence type="ECO:0000256" key="2">
    <source>
        <dbReference type="ARBA" id="ARBA00023002"/>
    </source>
</evidence>
<keyword evidence="4" id="KW-1185">Reference proteome</keyword>
<dbReference type="GO" id="GO:0016491">
    <property type="term" value="F:oxidoreductase activity"/>
    <property type="evidence" value="ECO:0007669"/>
    <property type="project" value="UniProtKB-KW"/>
</dbReference>
<dbReference type="GO" id="GO:0005737">
    <property type="term" value="C:cytoplasm"/>
    <property type="evidence" value="ECO:0007669"/>
    <property type="project" value="TreeGrafter"/>
</dbReference>
<dbReference type="EMBL" id="MU001508">
    <property type="protein sequence ID" value="KAF2440152.1"/>
    <property type="molecule type" value="Genomic_DNA"/>
</dbReference>
<dbReference type="InterPro" id="IPR002347">
    <property type="entry name" value="SDR_fam"/>
</dbReference>
<evidence type="ECO:0000313" key="4">
    <source>
        <dbReference type="Proteomes" id="UP000799764"/>
    </source>
</evidence>
<dbReference type="SUPFAM" id="SSF51735">
    <property type="entry name" value="NAD(P)-binding Rossmann-fold domains"/>
    <property type="match status" value="1"/>
</dbReference>
<reference evidence="3" key="1">
    <citation type="journal article" date="2020" name="Stud. Mycol.">
        <title>101 Dothideomycetes genomes: a test case for predicting lifestyles and emergence of pathogens.</title>
        <authorList>
            <person name="Haridas S."/>
            <person name="Albert R."/>
            <person name="Binder M."/>
            <person name="Bloem J."/>
            <person name="Labutti K."/>
            <person name="Salamov A."/>
            <person name="Andreopoulos B."/>
            <person name="Baker S."/>
            <person name="Barry K."/>
            <person name="Bills G."/>
            <person name="Bluhm B."/>
            <person name="Cannon C."/>
            <person name="Castanera R."/>
            <person name="Culley D."/>
            <person name="Daum C."/>
            <person name="Ezra D."/>
            <person name="Gonzalez J."/>
            <person name="Henrissat B."/>
            <person name="Kuo A."/>
            <person name="Liang C."/>
            <person name="Lipzen A."/>
            <person name="Lutzoni F."/>
            <person name="Magnuson J."/>
            <person name="Mondo S."/>
            <person name="Nolan M."/>
            <person name="Ohm R."/>
            <person name="Pangilinan J."/>
            <person name="Park H.-J."/>
            <person name="Ramirez L."/>
            <person name="Alfaro M."/>
            <person name="Sun H."/>
            <person name="Tritt A."/>
            <person name="Yoshinaga Y."/>
            <person name="Zwiers L.-H."/>
            <person name="Turgeon B."/>
            <person name="Goodwin S."/>
            <person name="Spatafora J."/>
            <person name="Crous P."/>
            <person name="Grigoriev I."/>
        </authorList>
    </citation>
    <scope>NUCLEOTIDE SEQUENCE</scope>
    <source>
        <strain evidence="3">CBS 690.94</strain>
    </source>
</reference>
<dbReference type="Proteomes" id="UP000799764">
    <property type="component" value="Unassembled WGS sequence"/>
</dbReference>
<name>A0A9P4U8K7_9PLEO</name>
<accession>A0A9P4U8K7</accession>
<dbReference type="PRINTS" id="PR00081">
    <property type="entry name" value="GDHRDH"/>
</dbReference>
<dbReference type="Pfam" id="PF00106">
    <property type="entry name" value="adh_short"/>
    <property type="match status" value="1"/>
</dbReference>
<proteinExistence type="inferred from homology"/>
<keyword evidence="2" id="KW-0560">Oxidoreductase</keyword>